<keyword evidence="10" id="KW-1185">Reference proteome</keyword>
<feature type="transmembrane region" description="Helical" evidence="7">
    <location>
        <begin position="282"/>
        <end position="306"/>
    </location>
</feature>
<comment type="caution">
    <text evidence="9">The sequence shown here is derived from an EMBL/GenBank/DDBJ whole genome shotgun (WGS) entry which is preliminary data.</text>
</comment>
<name>A0ABP9P703_9ACTN</name>
<evidence type="ECO:0000256" key="1">
    <source>
        <dbReference type="ARBA" id="ARBA00004141"/>
    </source>
</evidence>
<dbReference type="Proteomes" id="UP001500221">
    <property type="component" value="Unassembled WGS sequence"/>
</dbReference>
<evidence type="ECO:0000256" key="3">
    <source>
        <dbReference type="ARBA" id="ARBA00022679"/>
    </source>
</evidence>
<sequence>MAGVAVDLVAPSEPAPRLEPTTWRRPRPARRAGTRTEALSTVAVDVVVLVPLVLLLDVLTATAFVVGATTVLSTRGHYAERFHLSVLDDLPVLIAGVVVGGAAAVTLGLAWTDVGIGPLLLAIALTSVALPLGRALHVTTVRRRRRSGAVACPTLLVGGGPVARSLVSRVQAHPTTGIRLVGYVEESACVPGLPWHGSTSTLCSVVAGCDVRAILVGDALGAPDDLVDALRRCARPDLRIYLVPRLPELHRNDRADDQIWGVPLLRVSRAPGRRFSVRAKRAFDLVVAGAALLVLLPLLALLALAVRLDLGAPVIFRQERIGLRGRPFDVLKFRSMRPAQPGEDGAWTAGDRISTVGRLMRRYSLDELPQLVNVVRGEMSLVGPRPERPAYVDKFGAEVPWYRHRHRVPVGLTGLAAVEGLRGDTSIVDRAHFDNWYIENWSLWLDTKVLARTVLAVFRGSGG</sequence>
<dbReference type="PANTHER" id="PTHR30576">
    <property type="entry name" value="COLANIC BIOSYNTHESIS UDP-GLUCOSE LIPID CARRIER TRANSFERASE"/>
    <property type="match status" value="1"/>
</dbReference>
<dbReference type="InterPro" id="IPR003362">
    <property type="entry name" value="Bact_transf"/>
</dbReference>
<evidence type="ECO:0000256" key="4">
    <source>
        <dbReference type="ARBA" id="ARBA00022692"/>
    </source>
</evidence>
<evidence type="ECO:0000313" key="9">
    <source>
        <dbReference type="EMBL" id="GAA5141829.1"/>
    </source>
</evidence>
<evidence type="ECO:0000256" key="5">
    <source>
        <dbReference type="ARBA" id="ARBA00022989"/>
    </source>
</evidence>
<feature type="transmembrane region" description="Helical" evidence="7">
    <location>
        <begin position="116"/>
        <end position="136"/>
    </location>
</feature>
<reference evidence="10" key="1">
    <citation type="journal article" date="2019" name="Int. J. Syst. Evol. Microbiol.">
        <title>The Global Catalogue of Microorganisms (GCM) 10K type strain sequencing project: providing services to taxonomists for standard genome sequencing and annotation.</title>
        <authorList>
            <consortium name="The Broad Institute Genomics Platform"/>
            <consortium name="The Broad Institute Genome Sequencing Center for Infectious Disease"/>
            <person name="Wu L."/>
            <person name="Ma J."/>
        </authorList>
    </citation>
    <scope>NUCLEOTIDE SEQUENCE [LARGE SCALE GENOMIC DNA]</scope>
    <source>
        <strain evidence="10">JCM 18459</strain>
    </source>
</reference>
<feature type="transmembrane region" description="Helical" evidence="7">
    <location>
        <begin position="90"/>
        <end position="110"/>
    </location>
</feature>
<dbReference type="EMBL" id="BAABKG010000001">
    <property type="protein sequence ID" value="GAA5141829.1"/>
    <property type="molecule type" value="Genomic_DNA"/>
</dbReference>
<dbReference type="InterPro" id="IPR017475">
    <property type="entry name" value="EPS_sugar_tfrase"/>
</dbReference>
<keyword evidence="3" id="KW-0808">Transferase</keyword>
<comment type="similarity">
    <text evidence="2">Belongs to the bacterial sugar transferase family.</text>
</comment>
<protein>
    <submittedName>
        <fullName evidence="9">Exopolysaccharide biosynthesis polyprenyl glycosylphosphotransferase</fullName>
    </submittedName>
</protein>
<gene>
    <name evidence="9" type="ORF">GCM10023340_04220</name>
</gene>
<feature type="transmembrane region" description="Helical" evidence="7">
    <location>
        <begin position="46"/>
        <end position="69"/>
    </location>
</feature>
<keyword evidence="5 7" id="KW-1133">Transmembrane helix</keyword>
<evidence type="ECO:0000256" key="2">
    <source>
        <dbReference type="ARBA" id="ARBA00006464"/>
    </source>
</evidence>
<evidence type="ECO:0000313" key="10">
    <source>
        <dbReference type="Proteomes" id="UP001500221"/>
    </source>
</evidence>
<accession>A0ABP9P703</accession>
<dbReference type="Pfam" id="PF02397">
    <property type="entry name" value="Bac_transf"/>
    <property type="match status" value="1"/>
</dbReference>
<dbReference type="RefSeq" id="WP_345454052.1">
    <property type="nucleotide sequence ID" value="NZ_BAABKG010000001.1"/>
</dbReference>
<evidence type="ECO:0000256" key="7">
    <source>
        <dbReference type="SAM" id="Phobius"/>
    </source>
</evidence>
<keyword evidence="4 7" id="KW-0812">Transmembrane</keyword>
<organism evidence="9 10">
    <name type="scientific">Nocardioides marinquilinus</name>
    <dbReference type="NCBI Taxonomy" id="1210400"/>
    <lineage>
        <taxon>Bacteria</taxon>
        <taxon>Bacillati</taxon>
        <taxon>Actinomycetota</taxon>
        <taxon>Actinomycetes</taxon>
        <taxon>Propionibacteriales</taxon>
        <taxon>Nocardioidaceae</taxon>
        <taxon>Nocardioides</taxon>
    </lineage>
</organism>
<dbReference type="PANTHER" id="PTHR30576:SF0">
    <property type="entry name" value="UNDECAPRENYL-PHOSPHATE N-ACETYLGALACTOSAMINYL 1-PHOSPHATE TRANSFERASE-RELATED"/>
    <property type="match status" value="1"/>
</dbReference>
<comment type="subcellular location">
    <subcellularLocation>
        <location evidence="1">Membrane</location>
        <topology evidence="1">Multi-pass membrane protein</topology>
    </subcellularLocation>
</comment>
<keyword evidence="6 7" id="KW-0472">Membrane</keyword>
<proteinExistence type="inferred from homology"/>
<evidence type="ECO:0000259" key="8">
    <source>
        <dbReference type="Pfam" id="PF02397"/>
    </source>
</evidence>
<evidence type="ECO:0000256" key="6">
    <source>
        <dbReference type="ARBA" id="ARBA00023136"/>
    </source>
</evidence>
<feature type="domain" description="Bacterial sugar transferase" evidence="8">
    <location>
        <begin position="280"/>
        <end position="458"/>
    </location>
</feature>
<dbReference type="NCBIfam" id="TIGR03025">
    <property type="entry name" value="EPS_sugtrans"/>
    <property type="match status" value="1"/>
</dbReference>